<proteinExistence type="predicted"/>
<keyword evidence="3" id="KW-1185">Reference proteome</keyword>
<dbReference type="Pfam" id="PF07714">
    <property type="entry name" value="PK_Tyr_Ser-Thr"/>
    <property type="match status" value="1"/>
</dbReference>
<comment type="caution">
    <text evidence="2">The sequence shown here is derived from an EMBL/GenBank/DDBJ whole genome shotgun (WGS) entry which is preliminary data.</text>
</comment>
<dbReference type="PROSITE" id="PS50011">
    <property type="entry name" value="PROTEIN_KINASE_DOM"/>
    <property type="match status" value="1"/>
</dbReference>
<sequence length="156" mass="18726">MSQRKKRKINNDNITINNNSKASAECDEDIPFYHYSKFENVKLIDKNVKNFYKAHIKKIDSQQEKTAVEVVALKYVSLNNLMHEVKRHRKLEINDSILKFYGITKEDNINNYMIVLEYANNGSLRQYLKKKFRKIRLEYKIKFGKTNFKCFNEFTR</sequence>
<protein>
    <recommendedName>
        <fullName evidence="1">Protein kinase domain-containing protein</fullName>
    </recommendedName>
</protein>
<dbReference type="GO" id="GO:0005524">
    <property type="term" value="F:ATP binding"/>
    <property type="evidence" value="ECO:0007669"/>
    <property type="project" value="InterPro"/>
</dbReference>
<name>A0A397HFS8_9GLOM</name>
<evidence type="ECO:0000259" key="1">
    <source>
        <dbReference type="PROSITE" id="PS50011"/>
    </source>
</evidence>
<reference evidence="2 3" key="1">
    <citation type="submission" date="2018-08" db="EMBL/GenBank/DDBJ databases">
        <title>Genome and evolution of the arbuscular mycorrhizal fungus Diversispora epigaea (formerly Glomus versiforme) and its bacterial endosymbionts.</title>
        <authorList>
            <person name="Sun X."/>
            <person name="Fei Z."/>
            <person name="Harrison M."/>
        </authorList>
    </citation>
    <scope>NUCLEOTIDE SEQUENCE [LARGE SCALE GENOMIC DNA]</scope>
    <source>
        <strain evidence="2 3">IT104</strain>
    </source>
</reference>
<dbReference type="STRING" id="1348612.A0A397HFS8"/>
<dbReference type="Proteomes" id="UP000266861">
    <property type="component" value="Unassembled WGS sequence"/>
</dbReference>
<evidence type="ECO:0000313" key="3">
    <source>
        <dbReference type="Proteomes" id="UP000266861"/>
    </source>
</evidence>
<dbReference type="EMBL" id="PQFF01000320">
    <property type="protein sequence ID" value="RHZ60888.1"/>
    <property type="molecule type" value="Genomic_DNA"/>
</dbReference>
<dbReference type="InterPro" id="IPR011009">
    <property type="entry name" value="Kinase-like_dom_sf"/>
</dbReference>
<accession>A0A397HFS8</accession>
<organism evidence="2 3">
    <name type="scientific">Diversispora epigaea</name>
    <dbReference type="NCBI Taxonomy" id="1348612"/>
    <lineage>
        <taxon>Eukaryota</taxon>
        <taxon>Fungi</taxon>
        <taxon>Fungi incertae sedis</taxon>
        <taxon>Mucoromycota</taxon>
        <taxon>Glomeromycotina</taxon>
        <taxon>Glomeromycetes</taxon>
        <taxon>Diversisporales</taxon>
        <taxon>Diversisporaceae</taxon>
        <taxon>Diversispora</taxon>
    </lineage>
</organism>
<dbReference type="InterPro" id="IPR000719">
    <property type="entry name" value="Prot_kinase_dom"/>
</dbReference>
<evidence type="ECO:0000313" key="2">
    <source>
        <dbReference type="EMBL" id="RHZ60888.1"/>
    </source>
</evidence>
<dbReference type="InterPro" id="IPR001245">
    <property type="entry name" value="Ser-Thr/Tyr_kinase_cat_dom"/>
</dbReference>
<gene>
    <name evidence="2" type="ORF">Glove_350g102</name>
</gene>
<dbReference type="GO" id="GO:0004672">
    <property type="term" value="F:protein kinase activity"/>
    <property type="evidence" value="ECO:0007669"/>
    <property type="project" value="InterPro"/>
</dbReference>
<dbReference type="SUPFAM" id="SSF56112">
    <property type="entry name" value="Protein kinase-like (PK-like)"/>
    <property type="match status" value="1"/>
</dbReference>
<feature type="domain" description="Protein kinase" evidence="1">
    <location>
        <begin position="38"/>
        <end position="156"/>
    </location>
</feature>
<dbReference type="OrthoDB" id="10261027at2759"/>
<dbReference type="AlphaFoldDB" id="A0A397HFS8"/>
<dbReference type="Gene3D" id="1.10.510.10">
    <property type="entry name" value="Transferase(Phosphotransferase) domain 1"/>
    <property type="match status" value="1"/>
</dbReference>